<dbReference type="GO" id="GO:0046872">
    <property type="term" value="F:metal ion binding"/>
    <property type="evidence" value="ECO:0007669"/>
    <property type="project" value="UniProtKB-KW"/>
</dbReference>
<dbReference type="EMBL" id="VJOM01000001">
    <property type="protein sequence ID" value="TSE34161.1"/>
    <property type="molecule type" value="Genomic_DNA"/>
</dbReference>
<reference evidence="5 6" key="1">
    <citation type="submission" date="2019-07" db="EMBL/GenBank/DDBJ databases">
        <title>Tepidimonas taiwanensis I1-1 draft genome.</title>
        <authorList>
            <person name="Da Costa M.S."/>
            <person name="Froufe H.J.C."/>
            <person name="Egas C."/>
            <person name="Albuquerque L."/>
        </authorList>
    </citation>
    <scope>NUCLEOTIDE SEQUENCE [LARGE SCALE GENOMIC DNA]</scope>
    <source>
        <strain evidence="5 6">I1-1</strain>
    </source>
</reference>
<dbReference type="CDD" id="cd02612">
    <property type="entry name" value="HAD_PGPPase"/>
    <property type="match status" value="1"/>
</dbReference>
<dbReference type="Proteomes" id="UP000317763">
    <property type="component" value="Unassembled WGS sequence"/>
</dbReference>
<name>A0A554XE89_9BURK</name>
<dbReference type="SUPFAM" id="SSF56784">
    <property type="entry name" value="HAD-like"/>
    <property type="match status" value="1"/>
</dbReference>
<protein>
    <submittedName>
        <fullName evidence="5">Putative phosphatase</fullName>
        <ecNumber evidence="5">3.1.3.-</ecNumber>
    </submittedName>
</protein>
<dbReference type="NCBIfam" id="TIGR01490">
    <property type="entry name" value="HAD-SF-IB-hyp1"/>
    <property type="match status" value="1"/>
</dbReference>
<dbReference type="InterPro" id="IPR050582">
    <property type="entry name" value="HAD-like_SerB"/>
</dbReference>
<dbReference type="Pfam" id="PF12710">
    <property type="entry name" value="HAD"/>
    <property type="match status" value="1"/>
</dbReference>
<dbReference type="EC" id="3.1.3.-" evidence="5"/>
<evidence type="ECO:0000256" key="3">
    <source>
        <dbReference type="ARBA" id="ARBA00022842"/>
    </source>
</evidence>
<dbReference type="InterPro" id="IPR006385">
    <property type="entry name" value="HAD_hydro_SerB1"/>
</dbReference>
<feature type="region of interest" description="Disordered" evidence="4">
    <location>
        <begin position="1"/>
        <end position="20"/>
    </location>
</feature>
<sequence length="251" mass="27524">MDDPGADAMSTAMPSFPSIPVPPTDGRVPVALFDLDHTLLPLDSDYEWGVFTTRIGWTDPVAFGQRNDAFFADYQAGRLDVHAYVRFATEAVRVRGPHAAAEAHARFMAEVIEPALRPEARALVAAHRARGDRVAIVTATNEFVTRPIAQAFGVDDLIAVELERDASGWITGDIRGVPSFREGKVERVTQWLVAQGLDWARAHVTFYSDSTNDLPLLERADVPVATNPGEGLRAIARARGWRILDLFGSHP</sequence>
<dbReference type="PANTHER" id="PTHR43344:SF13">
    <property type="entry name" value="PHOSPHATASE RV3661-RELATED"/>
    <property type="match status" value="1"/>
</dbReference>
<organism evidence="5 6">
    <name type="scientific">Tepidimonas taiwanensis</name>
    <dbReference type="NCBI Taxonomy" id="307486"/>
    <lineage>
        <taxon>Bacteria</taxon>
        <taxon>Pseudomonadati</taxon>
        <taxon>Pseudomonadota</taxon>
        <taxon>Betaproteobacteria</taxon>
        <taxon>Burkholderiales</taxon>
        <taxon>Tepidimonas</taxon>
    </lineage>
</organism>
<dbReference type="PANTHER" id="PTHR43344">
    <property type="entry name" value="PHOSPHOSERINE PHOSPHATASE"/>
    <property type="match status" value="1"/>
</dbReference>
<dbReference type="NCBIfam" id="TIGR01488">
    <property type="entry name" value="HAD-SF-IB"/>
    <property type="match status" value="1"/>
</dbReference>
<accession>A0A554XE89</accession>
<keyword evidence="2 5" id="KW-0378">Hydrolase</keyword>
<keyword evidence="1" id="KW-0479">Metal-binding</keyword>
<dbReference type="InterPro" id="IPR023214">
    <property type="entry name" value="HAD_sf"/>
</dbReference>
<dbReference type="Gene3D" id="1.20.1440.100">
    <property type="entry name" value="SG protein - dephosphorylation function"/>
    <property type="match status" value="1"/>
</dbReference>
<keyword evidence="6" id="KW-1185">Reference proteome</keyword>
<comment type="caution">
    <text evidence="5">The sequence shown here is derived from an EMBL/GenBank/DDBJ whole genome shotgun (WGS) entry which is preliminary data.</text>
</comment>
<evidence type="ECO:0000256" key="1">
    <source>
        <dbReference type="ARBA" id="ARBA00022723"/>
    </source>
</evidence>
<dbReference type="InterPro" id="IPR036412">
    <property type="entry name" value="HAD-like_sf"/>
</dbReference>
<gene>
    <name evidence="5" type="ORF">Ttaiw_00223</name>
</gene>
<dbReference type="Gene3D" id="3.40.50.1000">
    <property type="entry name" value="HAD superfamily/HAD-like"/>
    <property type="match status" value="1"/>
</dbReference>
<dbReference type="AlphaFoldDB" id="A0A554XE89"/>
<dbReference type="STRING" id="307486.GCA_000807215_02261"/>
<proteinExistence type="predicted"/>
<evidence type="ECO:0000313" key="6">
    <source>
        <dbReference type="Proteomes" id="UP000317763"/>
    </source>
</evidence>
<dbReference type="GO" id="GO:0016787">
    <property type="term" value="F:hydrolase activity"/>
    <property type="evidence" value="ECO:0007669"/>
    <property type="project" value="UniProtKB-KW"/>
</dbReference>
<evidence type="ECO:0000256" key="2">
    <source>
        <dbReference type="ARBA" id="ARBA00022801"/>
    </source>
</evidence>
<keyword evidence="3" id="KW-0460">Magnesium</keyword>
<evidence type="ECO:0000256" key="4">
    <source>
        <dbReference type="SAM" id="MobiDB-lite"/>
    </source>
</evidence>
<evidence type="ECO:0000313" key="5">
    <source>
        <dbReference type="EMBL" id="TSE34161.1"/>
    </source>
</evidence>